<reference evidence="14" key="1">
    <citation type="journal article" date="2019" name="Int. J. Syst. Evol. Microbiol.">
        <title>The Global Catalogue of Microorganisms (GCM) 10K type strain sequencing project: providing services to taxonomists for standard genome sequencing and annotation.</title>
        <authorList>
            <consortium name="The Broad Institute Genomics Platform"/>
            <consortium name="The Broad Institute Genome Sequencing Center for Infectious Disease"/>
            <person name="Wu L."/>
            <person name="Ma J."/>
        </authorList>
    </citation>
    <scope>NUCLEOTIDE SEQUENCE [LARGE SCALE GENOMIC DNA]</scope>
    <source>
        <strain evidence="14">CCUG 61696</strain>
    </source>
</reference>
<feature type="domain" description="Cytochrome c" evidence="12">
    <location>
        <begin position="55"/>
        <end position="247"/>
    </location>
</feature>
<gene>
    <name evidence="13" type="ORF">ACFQ4O_11635</name>
</gene>
<dbReference type="InterPro" id="IPR002326">
    <property type="entry name" value="Cyt_c1"/>
</dbReference>
<evidence type="ECO:0000256" key="2">
    <source>
        <dbReference type="ARBA" id="ARBA00016165"/>
    </source>
</evidence>
<accession>A0ABW3Z8M3</accession>
<dbReference type="PANTHER" id="PTHR10266">
    <property type="entry name" value="CYTOCHROME C1"/>
    <property type="match status" value="1"/>
</dbReference>
<dbReference type="PRINTS" id="PR00603">
    <property type="entry name" value="CYTOCHROMEC1"/>
</dbReference>
<dbReference type="InterPro" id="IPR009056">
    <property type="entry name" value="Cyt_c-like_dom"/>
</dbReference>
<feature type="transmembrane region" description="Helical" evidence="10">
    <location>
        <begin position="256"/>
        <end position="274"/>
    </location>
</feature>
<dbReference type="EMBL" id="JBHTMX010000108">
    <property type="protein sequence ID" value="MFD1332648.1"/>
    <property type="molecule type" value="Genomic_DNA"/>
</dbReference>
<evidence type="ECO:0000256" key="8">
    <source>
        <dbReference type="ARBA" id="ARBA00023136"/>
    </source>
</evidence>
<keyword evidence="6 10" id="KW-1133">Transmembrane helix</keyword>
<feature type="signal peptide" evidence="11">
    <location>
        <begin position="1"/>
        <end position="31"/>
    </location>
</feature>
<evidence type="ECO:0000259" key="12">
    <source>
        <dbReference type="PROSITE" id="PS51007"/>
    </source>
</evidence>
<dbReference type="InterPro" id="IPR036909">
    <property type="entry name" value="Cyt_c-like_dom_sf"/>
</dbReference>
<feature type="chain" id="PRO_5046125947" description="Cytochrome c1" evidence="11">
    <location>
        <begin position="32"/>
        <end position="284"/>
    </location>
</feature>
<dbReference type="Gene3D" id="1.10.760.10">
    <property type="entry name" value="Cytochrome c-like domain"/>
    <property type="match status" value="1"/>
</dbReference>
<evidence type="ECO:0000256" key="7">
    <source>
        <dbReference type="ARBA" id="ARBA00023004"/>
    </source>
</evidence>
<comment type="subcellular location">
    <subcellularLocation>
        <location evidence="1">Membrane</location>
    </subcellularLocation>
</comment>
<dbReference type="Pfam" id="PF02167">
    <property type="entry name" value="Cytochrom_C1"/>
    <property type="match status" value="1"/>
</dbReference>
<dbReference type="PROSITE" id="PS51007">
    <property type="entry name" value="CYTC"/>
    <property type="match status" value="1"/>
</dbReference>
<evidence type="ECO:0000313" key="13">
    <source>
        <dbReference type="EMBL" id="MFD1332648.1"/>
    </source>
</evidence>
<organism evidence="13 14">
    <name type="scientific">Methylopila musalis</name>
    <dbReference type="NCBI Taxonomy" id="1134781"/>
    <lineage>
        <taxon>Bacteria</taxon>
        <taxon>Pseudomonadati</taxon>
        <taxon>Pseudomonadota</taxon>
        <taxon>Alphaproteobacteria</taxon>
        <taxon>Hyphomicrobiales</taxon>
        <taxon>Methylopilaceae</taxon>
        <taxon>Methylopila</taxon>
    </lineage>
</organism>
<evidence type="ECO:0000256" key="9">
    <source>
        <dbReference type="PROSITE-ProRule" id="PRU00433"/>
    </source>
</evidence>
<evidence type="ECO:0000256" key="1">
    <source>
        <dbReference type="ARBA" id="ARBA00004370"/>
    </source>
</evidence>
<dbReference type="Gene3D" id="1.20.5.100">
    <property type="entry name" value="Cytochrome c1, transmembrane anchor, C-terminal"/>
    <property type="match status" value="1"/>
</dbReference>
<dbReference type="RefSeq" id="WP_378775860.1">
    <property type="nucleotide sequence ID" value="NZ_JBHTMX010000108.1"/>
</dbReference>
<evidence type="ECO:0000313" key="14">
    <source>
        <dbReference type="Proteomes" id="UP001597171"/>
    </source>
</evidence>
<proteinExistence type="predicted"/>
<protein>
    <recommendedName>
        <fullName evidence="2">Cytochrome c1</fullName>
    </recommendedName>
</protein>
<evidence type="ECO:0000256" key="4">
    <source>
        <dbReference type="ARBA" id="ARBA00022692"/>
    </source>
</evidence>
<keyword evidence="14" id="KW-1185">Reference proteome</keyword>
<evidence type="ECO:0000256" key="11">
    <source>
        <dbReference type="SAM" id="SignalP"/>
    </source>
</evidence>
<keyword evidence="4 10" id="KW-0812">Transmembrane</keyword>
<dbReference type="PANTHER" id="PTHR10266:SF3">
    <property type="entry name" value="CYTOCHROME C1, HEME PROTEIN, MITOCHONDRIAL"/>
    <property type="match status" value="1"/>
</dbReference>
<keyword evidence="8 10" id="KW-0472">Membrane</keyword>
<dbReference type="Proteomes" id="UP001597171">
    <property type="component" value="Unassembled WGS sequence"/>
</dbReference>
<keyword evidence="5 9" id="KW-0479">Metal-binding</keyword>
<evidence type="ECO:0000256" key="6">
    <source>
        <dbReference type="ARBA" id="ARBA00022989"/>
    </source>
</evidence>
<name>A0ABW3Z8M3_9HYPH</name>
<keyword evidence="7 9" id="KW-0408">Iron</keyword>
<comment type="caution">
    <text evidence="13">The sequence shown here is derived from an EMBL/GenBank/DDBJ whole genome shotgun (WGS) entry which is preliminary data.</text>
</comment>
<evidence type="ECO:0000256" key="3">
    <source>
        <dbReference type="ARBA" id="ARBA00022617"/>
    </source>
</evidence>
<evidence type="ECO:0000256" key="5">
    <source>
        <dbReference type="ARBA" id="ARBA00022723"/>
    </source>
</evidence>
<dbReference type="SUPFAM" id="SSF46626">
    <property type="entry name" value="Cytochrome c"/>
    <property type="match status" value="1"/>
</dbReference>
<sequence length="284" mass="30868">MANTTIGRAGRALAAAAALGLAALSSGPALAAGETVKPPAQSWSFSGPFGKYDTGQLQRGFKIYSEVCASCHALSLVAFRNLHEAGGPRFSEEQARTIAEEHKVQDGPNDAGEMFERPGRLSDRFPKPFPNEQAARAANGGAYPPDFSLLAKARTYERGFPTFLFDIVTQYQEQGPDYIHALLTGYVDPPAGKEAPRPGLHYNTYFPNHWIAMAKPIQDGQVEYTDGTPATVDQYGKDIAAFMMWAAEPHMAARKSTGLVVLIILLIFGALLYFTKRSVWSSIH</sequence>
<keyword evidence="11" id="KW-0732">Signal</keyword>
<keyword evidence="3 9" id="KW-0349">Heme</keyword>
<evidence type="ECO:0000256" key="10">
    <source>
        <dbReference type="SAM" id="Phobius"/>
    </source>
</evidence>